<keyword evidence="3" id="KW-0411">Iron-sulfur</keyword>
<dbReference type="PANTHER" id="PTHR43534">
    <property type="entry name" value="MIND SUPERFAMILY P-LOOP ATPASE CONTAINING AN INSERTED FERREDOXIN DOMAIN"/>
    <property type="match status" value="1"/>
</dbReference>
<dbReference type="InterPro" id="IPR017896">
    <property type="entry name" value="4Fe4S_Fe-S-bd"/>
</dbReference>
<dbReference type="PROSITE" id="PS51379">
    <property type="entry name" value="4FE4S_FER_2"/>
    <property type="match status" value="2"/>
</dbReference>
<gene>
    <name evidence="5" type="ORF">COY37_01435</name>
</gene>
<protein>
    <submittedName>
        <fullName evidence="5">4Fe-4S ferredoxin</fullName>
    </submittedName>
</protein>
<sequence>MDKTRKKSGLIPLLLSGIAVAGSWLFIRRKDSTAKLARFHGWRGAKNFIHSYVYLRWTSSYLKPVRYALEHPRLFPARLYRGAGEKLMNTHHAKVITSETAKRLVDIKEPVVVRNPEQVLPFERARDIILENSEHIAVTDCPCRQIAENPCLPIDVCFVLGEPFVDFVVEHKKGNARRVDTGEALEILEREHERGRVHTAWFKDAAGDRLYSLCNCCSCCCLGMRALSLGFGVVTSSGFTAGIDHDSCTLCESCIDSCQFNALSMADEVKVDADACKGCGVCVGVCPAEAIRLEEDASKPGPLVLPH</sequence>
<accession>A0A2M7TAE8</accession>
<dbReference type="EMBL" id="PFNG01000037">
    <property type="protein sequence ID" value="PIZ41924.1"/>
    <property type="molecule type" value="Genomic_DNA"/>
</dbReference>
<evidence type="ECO:0000256" key="3">
    <source>
        <dbReference type="ARBA" id="ARBA00023014"/>
    </source>
</evidence>
<dbReference type="InterPro" id="IPR017900">
    <property type="entry name" value="4Fe4S_Fe_S_CS"/>
</dbReference>
<dbReference type="AlphaFoldDB" id="A0A2M7TAE8"/>
<evidence type="ECO:0000259" key="4">
    <source>
        <dbReference type="PROSITE" id="PS51379"/>
    </source>
</evidence>
<dbReference type="PROSITE" id="PS00198">
    <property type="entry name" value="4FE4S_FER_1"/>
    <property type="match status" value="1"/>
</dbReference>
<organism evidence="5 6">
    <name type="scientific">Candidatus Aquicultor secundus</name>
    <dbReference type="NCBI Taxonomy" id="1973895"/>
    <lineage>
        <taxon>Bacteria</taxon>
        <taxon>Bacillati</taxon>
        <taxon>Actinomycetota</taxon>
        <taxon>Candidatus Aquicultoria</taxon>
        <taxon>Candidatus Aquicultorales</taxon>
        <taxon>Candidatus Aquicultoraceae</taxon>
        <taxon>Candidatus Aquicultor</taxon>
    </lineage>
</organism>
<reference evidence="6" key="1">
    <citation type="submission" date="2017-09" db="EMBL/GenBank/DDBJ databases">
        <title>Depth-based differentiation of microbial function through sediment-hosted aquifers and enrichment of novel symbionts in the deep terrestrial subsurface.</title>
        <authorList>
            <person name="Probst A.J."/>
            <person name="Ladd B."/>
            <person name="Jarett J.K."/>
            <person name="Geller-Mcgrath D.E."/>
            <person name="Sieber C.M.K."/>
            <person name="Emerson J.B."/>
            <person name="Anantharaman K."/>
            <person name="Thomas B.C."/>
            <person name="Malmstrom R."/>
            <person name="Stieglmeier M."/>
            <person name="Klingl A."/>
            <person name="Woyke T."/>
            <person name="Ryan C.M."/>
            <person name="Banfield J.F."/>
        </authorList>
    </citation>
    <scope>NUCLEOTIDE SEQUENCE [LARGE SCALE GENOMIC DNA]</scope>
</reference>
<dbReference type="Gene3D" id="3.30.70.20">
    <property type="match status" value="1"/>
</dbReference>
<keyword evidence="1" id="KW-0479">Metal-binding</keyword>
<dbReference type="PANTHER" id="PTHR43534:SF1">
    <property type="entry name" value="4FE-4S CLUSTER CONTAINING PARA FAMILY ATPASE PROTEIN"/>
    <property type="match status" value="1"/>
</dbReference>
<proteinExistence type="predicted"/>
<feature type="domain" description="4Fe-4S ferredoxin-type" evidence="4">
    <location>
        <begin position="267"/>
        <end position="296"/>
    </location>
</feature>
<dbReference type="Proteomes" id="UP000230956">
    <property type="component" value="Unassembled WGS sequence"/>
</dbReference>
<dbReference type="SUPFAM" id="SSF54862">
    <property type="entry name" value="4Fe-4S ferredoxins"/>
    <property type="match status" value="1"/>
</dbReference>
<dbReference type="GO" id="GO:0051536">
    <property type="term" value="F:iron-sulfur cluster binding"/>
    <property type="evidence" value="ECO:0007669"/>
    <property type="project" value="UniProtKB-KW"/>
</dbReference>
<name>A0A2M7TAE8_9ACTN</name>
<dbReference type="Pfam" id="PF14697">
    <property type="entry name" value="Fer4_21"/>
    <property type="match status" value="1"/>
</dbReference>
<feature type="domain" description="4Fe-4S ferredoxin-type" evidence="4">
    <location>
        <begin position="239"/>
        <end position="265"/>
    </location>
</feature>
<evidence type="ECO:0000313" key="5">
    <source>
        <dbReference type="EMBL" id="PIZ41924.1"/>
    </source>
</evidence>
<keyword evidence="2" id="KW-0408">Iron</keyword>
<evidence type="ECO:0000313" key="6">
    <source>
        <dbReference type="Proteomes" id="UP000230956"/>
    </source>
</evidence>
<dbReference type="RefSeq" id="WP_286677606.1">
    <property type="nucleotide sequence ID" value="NZ_MNXI01000018.1"/>
</dbReference>
<evidence type="ECO:0000256" key="2">
    <source>
        <dbReference type="ARBA" id="ARBA00023004"/>
    </source>
</evidence>
<comment type="caution">
    <text evidence="5">The sequence shown here is derived from an EMBL/GenBank/DDBJ whole genome shotgun (WGS) entry which is preliminary data.</text>
</comment>
<dbReference type="GO" id="GO:0046872">
    <property type="term" value="F:metal ion binding"/>
    <property type="evidence" value="ECO:0007669"/>
    <property type="project" value="UniProtKB-KW"/>
</dbReference>
<evidence type="ECO:0000256" key="1">
    <source>
        <dbReference type="ARBA" id="ARBA00022723"/>
    </source>
</evidence>